<keyword evidence="1" id="KW-1133">Transmembrane helix</keyword>
<feature type="transmembrane region" description="Helical" evidence="1">
    <location>
        <begin position="138"/>
        <end position="159"/>
    </location>
</feature>
<keyword evidence="1" id="KW-0812">Transmembrane</keyword>
<dbReference type="AlphaFoldDB" id="A0A8J3VEB1"/>
<organism evidence="2 3">
    <name type="scientific">Rhizocola hellebori</name>
    <dbReference type="NCBI Taxonomy" id="1392758"/>
    <lineage>
        <taxon>Bacteria</taxon>
        <taxon>Bacillati</taxon>
        <taxon>Actinomycetota</taxon>
        <taxon>Actinomycetes</taxon>
        <taxon>Micromonosporales</taxon>
        <taxon>Micromonosporaceae</taxon>
        <taxon>Rhizocola</taxon>
    </lineage>
</organism>
<gene>
    <name evidence="2" type="ORF">Rhe02_12590</name>
</gene>
<feature type="transmembrane region" description="Helical" evidence="1">
    <location>
        <begin position="77"/>
        <end position="93"/>
    </location>
</feature>
<dbReference type="EMBL" id="BONY01000006">
    <property type="protein sequence ID" value="GIH03192.1"/>
    <property type="molecule type" value="Genomic_DNA"/>
</dbReference>
<dbReference type="Proteomes" id="UP000612899">
    <property type="component" value="Unassembled WGS sequence"/>
</dbReference>
<accession>A0A8J3VEB1</accession>
<keyword evidence="3" id="KW-1185">Reference proteome</keyword>
<feature type="transmembrane region" description="Helical" evidence="1">
    <location>
        <begin position="105"/>
        <end position="126"/>
    </location>
</feature>
<name>A0A8J3VEB1_9ACTN</name>
<reference evidence="2" key="1">
    <citation type="submission" date="2021-01" db="EMBL/GenBank/DDBJ databases">
        <title>Whole genome shotgun sequence of Rhizocola hellebori NBRC 109834.</title>
        <authorList>
            <person name="Komaki H."/>
            <person name="Tamura T."/>
        </authorList>
    </citation>
    <scope>NUCLEOTIDE SEQUENCE</scope>
    <source>
        <strain evidence="2">NBRC 109834</strain>
    </source>
</reference>
<evidence type="ECO:0000256" key="1">
    <source>
        <dbReference type="SAM" id="Phobius"/>
    </source>
</evidence>
<proteinExistence type="predicted"/>
<evidence type="ECO:0000313" key="3">
    <source>
        <dbReference type="Proteomes" id="UP000612899"/>
    </source>
</evidence>
<comment type="caution">
    <text evidence="2">The sequence shown here is derived from an EMBL/GenBank/DDBJ whole genome shotgun (WGS) entry which is preliminary data.</text>
</comment>
<keyword evidence="1" id="KW-0472">Membrane</keyword>
<protein>
    <submittedName>
        <fullName evidence="2">Uncharacterized protein</fullName>
    </submittedName>
</protein>
<sequence length="164" mass="17055">MDMAKTRTVAGAGTIATAALVALFGNQPFTEWVDRRALDTPDTAWEFFLRTLTWPRWAFGPADNSSEAMRRLLADDLRAILLIAFVALILAWVSKAVTGGAGGFLLGWSAVIFASALAAFLTSFIISNPSLLGALQVAGAGSAYGLFTGWIVGAVTAGAKGAGS</sequence>
<evidence type="ECO:0000313" key="2">
    <source>
        <dbReference type="EMBL" id="GIH03192.1"/>
    </source>
</evidence>